<dbReference type="Gene3D" id="2.80.10.50">
    <property type="match status" value="3"/>
</dbReference>
<evidence type="ECO:0000259" key="1">
    <source>
        <dbReference type="SMART" id="SM00458"/>
    </source>
</evidence>
<dbReference type="Pfam" id="PF12388">
    <property type="entry name" value="Peptidase_M57"/>
    <property type="match status" value="1"/>
</dbReference>
<dbReference type="PROSITE" id="PS51257">
    <property type="entry name" value="PROKAR_LIPOPROTEIN"/>
    <property type="match status" value="1"/>
</dbReference>
<comment type="caution">
    <text evidence="2">The sequence shown here is derived from an EMBL/GenBank/DDBJ whole genome shotgun (WGS) entry which is preliminary data.</text>
</comment>
<proteinExistence type="predicted"/>
<dbReference type="Proteomes" id="UP001207742">
    <property type="component" value="Unassembled WGS sequence"/>
</dbReference>
<sequence>MKLHTVICALTLFLTILSCKKESRPDESPAEVSQETIATIKKLGYSSHGISRVANGYVVEGDIFLSDKYLNEENAGKPTALRIANGEQYRTTNLIKRLPRVITVSVSNLPSVYVTATDIAIARYNALQMMLTFQRVAANGEVNINYASLGAGVLGQSAGFPDASGNPPSPILLNADNNALGSNPDQNYLATVIAHELGHTIGLRHTDYFNRNYSCPWSPNPNEGDAGVYALPIYGTPTTEDPNSWMLACIGAGQNRPFNANDITALMFLYGMGTGTNLIPDGIYKATSVNSGKVMEVYNSSLADMGAVKQATWNGGANQRWIFTYLNNGYYRIKNVNSSRVLDINNLSLAEGSLLIQYGWHDGYNQHWQLIPNSDGSYLIQNRNSKKVLDVFGASTADGADIAQFSPHGKANQRWYLTPAPIELNKN</sequence>
<dbReference type="PROSITE" id="PS50231">
    <property type="entry name" value="RICIN_B_LECTIN"/>
    <property type="match status" value="1"/>
</dbReference>
<dbReference type="SMART" id="SM00458">
    <property type="entry name" value="RICIN"/>
    <property type="match status" value="1"/>
</dbReference>
<feature type="domain" description="Ricin B lectin" evidence="1">
    <location>
        <begin position="281"/>
        <end position="418"/>
    </location>
</feature>
<dbReference type="SUPFAM" id="SSF50370">
    <property type="entry name" value="Ricin B-like lectins"/>
    <property type="match status" value="1"/>
</dbReference>
<keyword evidence="2" id="KW-0482">Metalloprotease</keyword>
<dbReference type="InterPro" id="IPR024079">
    <property type="entry name" value="MetalloPept_cat_dom_sf"/>
</dbReference>
<dbReference type="SUPFAM" id="SSF55486">
    <property type="entry name" value="Metalloproteases ('zincins'), catalytic domain"/>
    <property type="match status" value="1"/>
</dbReference>
<gene>
    <name evidence="2" type="ORF">OL497_09030</name>
</gene>
<dbReference type="EMBL" id="JAPDNS010000001">
    <property type="protein sequence ID" value="MCW3484034.1"/>
    <property type="molecule type" value="Genomic_DNA"/>
</dbReference>
<evidence type="ECO:0000313" key="2">
    <source>
        <dbReference type="EMBL" id="MCW3484034.1"/>
    </source>
</evidence>
<keyword evidence="2" id="KW-0378">Hydrolase</keyword>
<dbReference type="Pfam" id="PF14200">
    <property type="entry name" value="RicinB_lectin_2"/>
    <property type="match status" value="2"/>
</dbReference>
<organism evidence="2 3">
    <name type="scientific">Chitinophaga nivalis</name>
    <dbReference type="NCBI Taxonomy" id="2991709"/>
    <lineage>
        <taxon>Bacteria</taxon>
        <taxon>Pseudomonadati</taxon>
        <taxon>Bacteroidota</taxon>
        <taxon>Chitinophagia</taxon>
        <taxon>Chitinophagales</taxon>
        <taxon>Chitinophagaceae</taxon>
        <taxon>Chitinophaga</taxon>
    </lineage>
</organism>
<dbReference type="InterPro" id="IPR024653">
    <property type="entry name" value="Peptidase_M10/M27/M57"/>
</dbReference>
<dbReference type="GO" id="GO:0008237">
    <property type="term" value="F:metallopeptidase activity"/>
    <property type="evidence" value="ECO:0007669"/>
    <property type="project" value="UniProtKB-KW"/>
</dbReference>
<dbReference type="RefSeq" id="WP_264729553.1">
    <property type="nucleotide sequence ID" value="NZ_JAPDNR010000001.1"/>
</dbReference>
<keyword evidence="3" id="KW-1185">Reference proteome</keyword>
<dbReference type="InterPro" id="IPR035992">
    <property type="entry name" value="Ricin_B-like_lectins"/>
</dbReference>
<reference evidence="2 3" key="1">
    <citation type="submission" date="2022-10" db="EMBL/GenBank/DDBJ databases">
        <title>Chitinophaga nivalis PC15 sp. nov., isolated from Pyeongchang county, South Korea.</title>
        <authorList>
            <person name="Trinh H.N."/>
        </authorList>
    </citation>
    <scope>NUCLEOTIDE SEQUENCE [LARGE SCALE GENOMIC DNA]</scope>
    <source>
        <strain evidence="2 3">PC14</strain>
    </source>
</reference>
<protein>
    <submittedName>
        <fullName evidence="2">M57 family metalloprotease</fullName>
    </submittedName>
</protein>
<keyword evidence="2" id="KW-0645">Protease</keyword>
<dbReference type="Gene3D" id="3.40.390.10">
    <property type="entry name" value="Collagenase (Catalytic Domain)"/>
    <property type="match status" value="1"/>
</dbReference>
<name>A0ABT3IJB5_9BACT</name>
<evidence type="ECO:0000313" key="3">
    <source>
        <dbReference type="Proteomes" id="UP001207742"/>
    </source>
</evidence>
<accession>A0ABT3IJB5</accession>
<dbReference type="InterPro" id="IPR000772">
    <property type="entry name" value="Ricin_B_lectin"/>
</dbReference>
<dbReference type="CDD" id="cd00161">
    <property type="entry name" value="beta-trefoil_Ricin-like"/>
    <property type="match status" value="1"/>
</dbReference>